<evidence type="ECO:0000313" key="5">
    <source>
        <dbReference type="Proteomes" id="UP001054854"/>
    </source>
</evidence>
<dbReference type="Gene3D" id="3.30.565.10">
    <property type="entry name" value="Histidine kinase-like ATPase, C-terminal domain"/>
    <property type="match status" value="1"/>
</dbReference>
<comment type="caution">
    <text evidence="4">The sequence shown here is derived from an EMBL/GenBank/DDBJ whole genome shotgun (WGS) entry which is preliminary data.</text>
</comment>
<keyword evidence="1" id="KW-0723">Serine/threonine-protein kinase</keyword>
<evidence type="ECO:0000256" key="1">
    <source>
        <dbReference type="ARBA" id="ARBA00022527"/>
    </source>
</evidence>
<dbReference type="Proteomes" id="UP001054854">
    <property type="component" value="Unassembled WGS sequence"/>
</dbReference>
<evidence type="ECO:0000259" key="3">
    <source>
        <dbReference type="Pfam" id="PF13581"/>
    </source>
</evidence>
<dbReference type="Pfam" id="PF13581">
    <property type="entry name" value="HATPase_c_2"/>
    <property type="match status" value="1"/>
</dbReference>
<evidence type="ECO:0000256" key="2">
    <source>
        <dbReference type="SAM" id="MobiDB-lite"/>
    </source>
</evidence>
<protein>
    <recommendedName>
        <fullName evidence="3">Histidine kinase/HSP90-like ATPase domain-containing protein</fullName>
    </recommendedName>
</protein>
<feature type="domain" description="Histidine kinase/HSP90-like ATPase" evidence="3">
    <location>
        <begin position="20"/>
        <end position="116"/>
    </location>
</feature>
<keyword evidence="1" id="KW-0808">Transferase</keyword>
<keyword evidence="5" id="KW-1185">Reference proteome</keyword>
<accession>A0ABQ3TZV8</accession>
<dbReference type="CDD" id="cd16936">
    <property type="entry name" value="HATPase_RsbW-like"/>
    <property type="match status" value="1"/>
</dbReference>
<name>A0ABQ3TZV8_STRHY</name>
<evidence type="ECO:0000313" key="4">
    <source>
        <dbReference type="EMBL" id="GHJ28869.1"/>
    </source>
</evidence>
<reference evidence="4" key="1">
    <citation type="submission" date="2024-05" db="EMBL/GenBank/DDBJ databases">
        <title>Whole genome shotgun sequence of Streptomyces hygroscopicus NBRC 113678.</title>
        <authorList>
            <person name="Komaki H."/>
            <person name="Tamura T."/>
        </authorList>
    </citation>
    <scope>NUCLEOTIDE SEQUENCE</scope>
    <source>
        <strain evidence="4">N11-34</strain>
    </source>
</reference>
<dbReference type="EMBL" id="BNEK01000003">
    <property type="protein sequence ID" value="GHJ28869.1"/>
    <property type="molecule type" value="Genomic_DNA"/>
</dbReference>
<dbReference type="InterPro" id="IPR036890">
    <property type="entry name" value="HATPase_C_sf"/>
</dbReference>
<dbReference type="SUPFAM" id="SSF55874">
    <property type="entry name" value="ATPase domain of HSP90 chaperone/DNA topoisomerase II/histidine kinase"/>
    <property type="match status" value="1"/>
</dbReference>
<proteinExistence type="predicted"/>
<dbReference type="InterPro" id="IPR050267">
    <property type="entry name" value="Anti-sigma-factor_SerPK"/>
</dbReference>
<feature type="region of interest" description="Disordered" evidence="2">
    <location>
        <begin position="1"/>
        <end position="22"/>
    </location>
</feature>
<dbReference type="RefSeq" id="WP_268987082.1">
    <property type="nucleotide sequence ID" value="NZ_BNEK01000003.1"/>
</dbReference>
<dbReference type="InterPro" id="IPR003594">
    <property type="entry name" value="HATPase_dom"/>
</dbReference>
<gene>
    <name evidence="4" type="ORF">TPA0910_33020</name>
</gene>
<dbReference type="PANTHER" id="PTHR35526">
    <property type="entry name" value="ANTI-SIGMA-F FACTOR RSBW-RELATED"/>
    <property type="match status" value="1"/>
</dbReference>
<keyword evidence="1" id="KW-0418">Kinase</keyword>
<organism evidence="4 5">
    <name type="scientific">Streptomyces hygroscopicus</name>
    <dbReference type="NCBI Taxonomy" id="1912"/>
    <lineage>
        <taxon>Bacteria</taxon>
        <taxon>Bacillati</taxon>
        <taxon>Actinomycetota</taxon>
        <taxon>Actinomycetes</taxon>
        <taxon>Kitasatosporales</taxon>
        <taxon>Streptomycetaceae</taxon>
        <taxon>Streptomyces</taxon>
        <taxon>Streptomyces violaceusniger group</taxon>
    </lineage>
</organism>
<dbReference type="PANTHER" id="PTHR35526:SF3">
    <property type="entry name" value="ANTI-SIGMA-F FACTOR RSBW"/>
    <property type="match status" value="1"/>
</dbReference>
<sequence>MTAIARPSAVGRPAYSQSLPREPQSAALARRMVRTVLDTWRLPQLVGEAEHVVSELVSNAVDHARGRYLRVTVTRIGECRVRIAVIDKSHDKPEPKTALPTDERGRGLAVIEAFAQGWGVDTLQWGKRIWAVLGDSAGEDER</sequence>